<feature type="region of interest" description="Disordered" evidence="1">
    <location>
        <begin position="1"/>
        <end position="46"/>
    </location>
</feature>
<organism evidence="2 3">
    <name type="scientific">Synaphobranchus kaupii</name>
    <name type="common">Kaup's arrowtooth eel</name>
    <dbReference type="NCBI Taxonomy" id="118154"/>
    <lineage>
        <taxon>Eukaryota</taxon>
        <taxon>Metazoa</taxon>
        <taxon>Chordata</taxon>
        <taxon>Craniata</taxon>
        <taxon>Vertebrata</taxon>
        <taxon>Euteleostomi</taxon>
        <taxon>Actinopterygii</taxon>
        <taxon>Neopterygii</taxon>
        <taxon>Teleostei</taxon>
        <taxon>Anguilliformes</taxon>
        <taxon>Synaphobranchidae</taxon>
        <taxon>Synaphobranchus</taxon>
    </lineage>
</organism>
<evidence type="ECO:0000313" key="3">
    <source>
        <dbReference type="Proteomes" id="UP001152622"/>
    </source>
</evidence>
<feature type="region of interest" description="Disordered" evidence="1">
    <location>
        <begin position="70"/>
        <end position="100"/>
    </location>
</feature>
<sequence>MLQSRLHSYADKWLGNRQHRTREPQEEVEQHRKLARPPPSVLRPLPAECRKPATVLSADMAARHSLAMGLFPEPQKPPYPTPGLQGPGTHLRHLARDTPA</sequence>
<proteinExistence type="predicted"/>
<keyword evidence="3" id="KW-1185">Reference proteome</keyword>
<comment type="caution">
    <text evidence="2">The sequence shown here is derived from an EMBL/GenBank/DDBJ whole genome shotgun (WGS) entry which is preliminary data.</text>
</comment>
<dbReference type="EMBL" id="JAINUF010000006">
    <property type="protein sequence ID" value="KAJ8355793.1"/>
    <property type="molecule type" value="Genomic_DNA"/>
</dbReference>
<dbReference type="Proteomes" id="UP001152622">
    <property type="component" value="Chromosome 6"/>
</dbReference>
<accession>A0A9Q1IWR6</accession>
<evidence type="ECO:0000256" key="1">
    <source>
        <dbReference type="SAM" id="MobiDB-lite"/>
    </source>
</evidence>
<gene>
    <name evidence="2" type="ORF">SKAU_G00185870</name>
</gene>
<evidence type="ECO:0000313" key="2">
    <source>
        <dbReference type="EMBL" id="KAJ8355793.1"/>
    </source>
</evidence>
<protein>
    <submittedName>
        <fullName evidence="2">Uncharacterized protein</fullName>
    </submittedName>
</protein>
<reference evidence="2" key="1">
    <citation type="journal article" date="2023" name="Science">
        <title>Genome structures resolve the early diversification of teleost fishes.</title>
        <authorList>
            <person name="Parey E."/>
            <person name="Louis A."/>
            <person name="Montfort J."/>
            <person name="Bouchez O."/>
            <person name="Roques C."/>
            <person name="Iampietro C."/>
            <person name="Lluch J."/>
            <person name="Castinel A."/>
            <person name="Donnadieu C."/>
            <person name="Desvignes T."/>
            <person name="Floi Bucao C."/>
            <person name="Jouanno E."/>
            <person name="Wen M."/>
            <person name="Mejri S."/>
            <person name="Dirks R."/>
            <person name="Jansen H."/>
            <person name="Henkel C."/>
            <person name="Chen W.J."/>
            <person name="Zahm M."/>
            <person name="Cabau C."/>
            <person name="Klopp C."/>
            <person name="Thompson A.W."/>
            <person name="Robinson-Rechavi M."/>
            <person name="Braasch I."/>
            <person name="Lecointre G."/>
            <person name="Bobe J."/>
            <person name="Postlethwait J.H."/>
            <person name="Berthelot C."/>
            <person name="Roest Crollius H."/>
            <person name="Guiguen Y."/>
        </authorList>
    </citation>
    <scope>NUCLEOTIDE SEQUENCE</scope>
    <source>
        <strain evidence="2">WJC10195</strain>
    </source>
</reference>
<dbReference type="AlphaFoldDB" id="A0A9Q1IWR6"/>
<feature type="compositionally biased region" description="Basic and acidic residues" evidence="1">
    <location>
        <begin position="21"/>
        <end position="32"/>
    </location>
</feature>
<name>A0A9Q1IWR6_SYNKA</name>